<evidence type="ECO:0000256" key="1">
    <source>
        <dbReference type="ARBA" id="ARBA00004141"/>
    </source>
</evidence>
<evidence type="ECO:0000256" key="5">
    <source>
        <dbReference type="ARBA" id="ARBA00022989"/>
    </source>
</evidence>
<dbReference type="PANTHER" id="PTHR43829">
    <property type="entry name" value="AQUAPORIN OR AQUAGLYCEROPORIN RELATED"/>
    <property type="match status" value="1"/>
</dbReference>
<keyword evidence="10" id="KW-1185">Reference proteome</keyword>
<feature type="transmembrane region" description="Helical" evidence="8">
    <location>
        <begin position="21"/>
        <end position="38"/>
    </location>
</feature>
<evidence type="ECO:0000256" key="6">
    <source>
        <dbReference type="ARBA" id="ARBA00023136"/>
    </source>
</evidence>
<evidence type="ECO:0000256" key="2">
    <source>
        <dbReference type="ARBA" id="ARBA00006175"/>
    </source>
</evidence>
<dbReference type="NCBIfam" id="TIGR00861">
    <property type="entry name" value="MIP"/>
    <property type="match status" value="1"/>
</dbReference>
<dbReference type="Pfam" id="PF00230">
    <property type="entry name" value="MIP"/>
    <property type="match status" value="1"/>
</dbReference>
<evidence type="ECO:0000256" key="3">
    <source>
        <dbReference type="ARBA" id="ARBA00022448"/>
    </source>
</evidence>
<keyword evidence="4 7" id="KW-0812">Transmembrane</keyword>
<dbReference type="GO" id="GO:0005886">
    <property type="term" value="C:plasma membrane"/>
    <property type="evidence" value="ECO:0007669"/>
    <property type="project" value="TreeGrafter"/>
</dbReference>
<dbReference type="Proteomes" id="UP000274822">
    <property type="component" value="Unassembled WGS sequence"/>
</dbReference>
<comment type="similarity">
    <text evidence="2 7">Belongs to the MIP/aquaporin (TC 1.A.8) family.</text>
</comment>
<reference evidence="9 10" key="1">
    <citation type="journal article" date="2018" name="New Phytol.">
        <title>Phylogenomics of Endogonaceae and evolution of mycorrhizas within Mucoromycota.</title>
        <authorList>
            <person name="Chang Y."/>
            <person name="Desiro A."/>
            <person name="Na H."/>
            <person name="Sandor L."/>
            <person name="Lipzen A."/>
            <person name="Clum A."/>
            <person name="Barry K."/>
            <person name="Grigoriev I.V."/>
            <person name="Martin F.M."/>
            <person name="Stajich J.E."/>
            <person name="Smith M.E."/>
            <person name="Bonito G."/>
            <person name="Spatafora J.W."/>
        </authorList>
    </citation>
    <scope>NUCLEOTIDE SEQUENCE [LARGE SCALE GENOMIC DNA]</scope>
    <source>
        <strain evidence="9 10">AD002</strain>
    </source>
</reference>
<dbReference type="GO" id="GO:0015250">
    <property type="term" value="F:water channel activity"/>
    <property type="evidence" value="ECO:0007669"/>
    <property type="project" value="TreeGrafter"/>
</dbReference>
<keyword evidence="3 7" id="KW-0813">Transport</keyword>
<dbReference type="InterPro" id="IPR000425">
    <property type="entry name" value="MIP"/>
</dbReference>
<dbReference type="EMBL" id="RBNJ01006157">
    <property type="protein sequence ID" value="RUS28774.1"/>
    <property type="molecule type" value="Genomic_DNA"/>
</dbReference>
<gene>
    <name evidence="9" type="ORF">BC938DRAFT_481464</name>
</gene>
<dbReference type="Gene3D" id="1.20.1080.10">
    <property type="entry name" value="Glycerol uptake facilitator protein"/>
    <property type="match status" value="1"/>
</dbReference>
<evidence type="ECO:0000313" key="10">
    <source>
        <dbReference type="Proteomes" id="UP000274822"/>
    </source>
</evidence>
<dbReference type="PRINTS" id="PR00783">
    <property type="entry name" value="MINTRINSICP"/>
</dbReference>
<feature type="transmembrane region" description="Helical" evidence="8">
    <location>
        <begin position="131"/>
        <end position="152"/>
    </location>
</feature>
<dbReference type="PANTHER" id="PTHR43829:SF9">
    <property type="entry name" value="AQUAPORIN-9"/>
    <property type="match status" value="1"/>
</dbReference>
<dbReference type="GO" id="GO:0015254">
    <property type="term" value="F:glycerol channel activity"/>
    <property type="evidence" value="ECO:0007669"/>
    <property type="project" value="TreeGrafter"/>
</dbReference>
<feature type="transmembrane region" description="Helical" evidence="8">
    <location>
        <begin position="58"/>
        <end position="78"/>
    </location>
</feature>
<comment type="caution">
    <text evidence="9">The sequence shown here is derived from an EMBL/GenBank/DDBJ whole genome shotgun (WGS) entry which is preliminary data.</text>
</comment>
<feature type="transmembrane region" description="Helical" evidence="8">
    <location>
        <begin position="214"/>
        <end position="232"/>
    </location>
</feature>
<dbReference type="InterPro" id="IPR050363">
    <property type="entry name" value="MIP/Aquaporin"/>
</dbReference>
<keyword evidence="6 8" id="KW-0472">Membrane</keyword>
<evidence type="ECO:0000256" key="4">
    <source>
        <dbReference type="ARBA" id="ARBA00022692"/>
    </source>
</evidence>
<dbReference type="AlphaFoldDB" id="A0A433QGA7"/>
<dbReference type="InterPro" id="IPR023271">
    <property type="entry name" value="Aquaporin-like"/>
</dbReference>
<dbReference type="InterPro" id="IPR022357">
    <property type="entry name" value="MIP_CS"/>
</dbReference>
<comment type="subcellular location">
    <subcellularLocation>
        <location evidence="1">Membrane</location>
        <topology evidence="1">Multi-pass membrane protein</topology>
    </subcellularLocation>
</comment>
<evidence type="ECO:0000313" key="9">
    <source>
        <dbReference type="EMBL" id="RUS28774.1"/>
    </source>
</evidence>
<evidence type="ECO:0000256" key="8">
    <source>
        <dbReference type="SAM" id="Phobius"/>
    </source>
</evidence>
<dbReference type="PROSITE" id="PS00221">
    <property type="entry name" value="MIP"/>
    <property type="match status" value="1"/>
</dbReference>
<dbReference type="SUPFAM" id="SSF81338">
    <property type="entry name" value="Aquaporin-like"/>
    <property type="match status" value="1"/>
</dbReference>
<feature type="transmembrane region" description="Helical" evidence="8">
    <location>
        <begin position="179"/>
        <end position="202"/>
    </location>
</feature>
<evidence type="ECO:0000256" key="7">
    <source>
        <dbReference type="RuleBase" id="RU000477"/>
    </source>
</evidence>
<proteinExistence type="inferred from homology"/>
<sequence>MSEHQPLIGGESRRHPIHSHFKHVSIPLFCVCVCLAYPNHVDTFEQCVPQSREAFAELLGTAVLVIFGTGVIASTVLSGGTHGGWININLGWGLGLMAGIYTAGGISGAHLNPAVTLTLAVNRRFPWSKLALYWAAQFIGAFLGAAVVYATYYPALQGSKFGGFGPSTRGIFATYPQPYVGTIGGFISEFVGTFMLLFVILATSDSTNNPAGHNTPLVLGLTLTAIGASLGLETGFALNPARDFGPRLFTAIAGWGFDVFTANENYTWIPLVAPLFGGLAAGVVSTM</sequence>
<organism evidence="9 10">
    <name type="scientific">Jimgerdemannia flammicorona</name>
    <dbReference type="NCBI Taxonomy" id="994334"/>
    <lineage>
        <taxon>Eukaryota</taxon>
        <taxon>Fungi</taxon>
        <taxon>Fungi incertae sedis</taxon>
        <taxon>Mucoromycota</taxon>
        <taxon>Mucoromycotina</taxon>
        <taxon>Endogonomycetes</taxon>
        <taxon>Endogonales</taxon>
        <taxon>Endogonaceae</taxon>
        <taxon>Jimgerdemannia</taxon>
    </lineage>
</organism>
<name>A0A433QGA7_9FUNG</name>
<protein>
    <submittedName>
        <fullName evidence="9">Aquaglyceroporin like protein</fullName>
    </submittedName>
</protein>
<keyword evidence="5 8" id="KW-1133">Transmembrane helix</keyword>
<accession>A0A433QGA7</accession>
<feature type="transmembrane region" description="Helical" evidence="8">
    <location>
        <begin position="90"/>
        <end position="111"/>
    </location>
</feature>
<dbReference type="CDD" id="cd00333">
    <property type="entry name" value="MIP"/>
    <property type="match status" value="1"/>
</dbReference>
<feature type="transmembrane region" description="Helical" evidence="8">
    <location>
        <begin position="268"/>
        <end position="286"/>
    </location>
</feature>